<gene>
    <name evidence="1" type="ORF">Tco_0974435</name>
</gene>
<reference evidence="1" key="2">
    <citation type="submission" date="2022-01" db="EMBL/GenBank/DDBJ databases">
        <authorList>
            <person name="Yamashiro T."/>
            <person name="Shiraishi A."/>
            <person name="Satake H."/>
            <person name="Nakayama K."/>
        </authorList>
    </citation>
    <scope>NUCLEOTIDE SEQUENCE</scope>
</reference>
<name>A0ABQ5EBU1_9ASTR</name>
<dbReference type="EMBL" id="BQNB010016140">
    <property type="protein sequence ID" value="GJT48278.1"/>
    <property type="molecule type" value="Genomic_DNA"/>
</dbReference>
<organism evidence="1 2">
    <name type="scientific">Tanacetum coccineum</name>
    <dbReference type="NCBI Taxonomy" id="301880"/>
    <lineage>
        <taxon>Eukaryota</taxon>
        <taxon>Viridiplantae</taxon>
        <taxon>Streptophyta</taxon>
        <taxon>Embryophyta</taxon>
        <taxon>Tracheophyta</taxon>
        <taxon>Spermatophyta</taxon>
        <taxon>Magnoliopsida</taxon>
        <taxon>eudicotyledons</taxon>
        <taxon>Gunneridae</taxon>
        <taxon>Pentapetalae</taxon>
        <taxon>asterids</taxon>
        <taxon>campanulids</taxon>
        <taxon>Asterales</taxon>
        <taxon>Asteraceae</taxon>
        <taxon>Asteroideae</taxon>
        <taxon>Anthemideae</taxon>
        <taxon>Anthemidinae</taxon>
        <taxon>Tanacetum</taxon>
    </lineage>
</organism>
<sequence length="102" mass="11712">MGSSSTQSLLSFPKRAFMPSPKLLFSHYTRSLLWGCLTESKCREMFNFSHHVLNWSSQNCFSLSEMISPGNPKRHMILPHMNFITSLLVIVATEFDSTHFVK</sequence>
<evidence type="ECO:0000313" key="1">
    <source>
        <dbReference type="EMBL" id="GJT48278.1"/>
    </source>
</evidence>
<reference evidence="1" key="1">
    <citation type="journal article" date="2022" name="Int. J. Mol. Sci.">
        <title>Draft Genome of Tanacetum Coccineum: Genomic Comparison of Closely Related Tanacetum-Family Plants.</title>
        <authorList>
            <person name="Yamashiro T."/>
            <person name="Shiraishi A."/>
            <person name="Nakayama K."/>
            <person name="Satake H."/>
        </authorList>
    </citation>
    <scope>NUCLEOTIDE SEQUENCE</scope>
</reference>
<keyword evidence="2" id="KW-1185">Reference proteome</keyword>
<proteinExistence type="predicted"/>
<protein>
    <submittedName>
        <fullName evidence="1">Uncharacterized protein</fullName>
    </submittedName>
</protein>
<accession>A0ABQ5EBU1</accession>
<dbReference type="Proteomes" id="UP001151760">
    <property type="component" value="Unassembled WGS sequence"/>
</dbReference>
<evidence type="ECO:0000313" key="2">
    <source>
        <dbReference type="Proteomes" id="UP001151760"/>
    </source>
</evidence>
<comment type="caution">
    <text evidence="1">The sequence shown here is derived from an EMBL/GenBank/DDBJ whole genome shotgun (WGS) entry which is preliminary data.</text>
</comment>